<organism evidence="7 8">
    <name type="scientific">Sphingobium algorifonticola</name>
    <dbReference type="NCBI Taxonomy" id="2008318"/>
    <lineage>
        <taxon>Bacteria</taxon>
        <taxon>Pseudomonadati</taxon>
        <taxon>Pseudomonadota</taxon>
        <taxon>Alphaproteobacteria</taxon>
        <taxon>Sphingomonadales</taxon>
        <taxon>Sphingomonadaceae</taxon>
        <taxon>Sphingobium</taxon>
    </lineage>
</organism>
<dbReference type="Gene3D" id="1.20.120.340">
    <property type="entry name" value="Flagellar protein FliS"/>
    <property type="match status" value="1"/>
</dbReference>
<dbReference type="PIRSF" id="PIRSF039090">
    <property type="entry name" value="Flis"/>
    <property type="match status" value="1"/>
</dbReference>
<keyword evidence="3 6" id="KW-0963">Cytoplasm</keyword>
<evidence type="ECO:0000256" key="3">
    <source>
        <dbReference type="ARBA" id="ARBA00022490"/>
    </source>
</evidence>
<reference evidence="7 8" key="1">
    <citation type="submission" date="2019-01" db="EMBL/GenBank/DDBJ databases">
        <authorList>
            <person name="Chen W.-M."/>
        </authorList>
    </citation>
    <scope>NUCLEOTIDE SEQUENCE [LARGE SCALE GENOMIC DNA]</scope>
    <source>
        <strain evidence="7 8">TLA-22</strain>
    </source>
</reference>
<evidence type="ECO:0000256" key="4">
    <source>
        <dbReference type="ARBA" id="ARBA00022795"/>
    </source>
</evidence>
<dbReference type="SUPFAM" id="SSF101116">
    <property type="entry name" value="Flagellar export chaperone FliS"/>
    <property type="match status" value="1"/>
</dbReference>
<dbReference type="EMBL" id="RZUL01000001">
    <property type="protein sequence ID" value="RVT43323.1"/>
    <property type="molecule type" value="Genomic_DNA"/>
</dbReference>
<proteinExistence type="inferred from homology"/>
<name>A0A437JC32_9SPHN</name>
<keyword evidence="4 6" id="KW-1005">Bacterial flagellum biogenesis</keyword>
<dbReference type="CDD" id="cd16098">
    <property type="entry name" value="FliS"/>
    <property type="match status" value="1"/>
</dbReference>
<dbReference type="InterPro" id="IPR003713">
    <property type="entry name" value="FliS"/>
</dbReference>
<accession>A0A437JC32</accession>
<dbReference type="PANTHER" id="PTHR34773:SF1">
    <property type="entry name" value="FLAGELLAR SECRETION CHAPERONE FLIS"/>
    <property type="match status" value="1"/>
</dbReference>
<gene>
    <name evidence="7" type="ORF">ENE74_01430</name>
</gene>
<dbReference type="Proteomes" id="UP000282977">
    <property type="component" value="Unassembled WGS sequence"/>
</dbReference>
<protein>
    <recommendedName>
        <fullName evidence="6">Flagellar secretion chaperone FliS</fullName>
    </recommendedName>
</protein>
<dbReference type="GO" id="GO:0071973">
    <property type="term" value="P:bacterial-type flagellum-dependent cell motility"/>
    <property type="evidence" value="ECO:0007669"/>
    <property type="project" value="TreeGrafter"/>
</dbReference>
<evidence type="ECO:0000313" key="8">
    <source>
        <dbReference type="Proteomes" id="UP000282977"/>
    </source>
</evidence>
<dbReference type="PANTHER" id="PTHR34773">
    <property type="entry name" value="FLAGELLAR SECRETION CHAPERONE FLIS"/>
    <property type="match status" value="1"/>
</dbReference>
<dbReference type="GO" id="GO:0044780">
    <property type="term" value="P:bacterial-type flagellum assembly"/>
    <property type="evidence" value="ECO:0007669"/>
    <property type="project" value="InterPro"/>
</dbReference>
<dbReference type="GO" id="GO:0005829">
    <property type="term" value="C:cytosol"/>
    <property type="evidence" value="ECO:0007669"/>
    <property type="project" value="UniProtKB-SubCell"/>
</dbReference>
<keyword evidence="7" id="KW-0969">Cilium</keyword>
<keyword evidence="7" id="KW-0966">Cell projection</keyword>
<sequence>MFYSNGYAGIGIGARAGNASRAYAAVHAGSRIEGATPHGLVKILFDELLLAFDAAILSQEQGDMAKASEKQARAMSILHALESSLDFERGGDVAVSLAQIYRAARRNMIDAVRERSIEPMTQARGMIADIASAWDQIG</sequence>
<evidence type="ECO:0000313" key="7">
    <source>
        <dbReference type="EMBL" id="RVT43323.1"/>
    </source>
</evidence>
<dbReference type="OrthoDB" id="7355300at2"/>
<keyword evidence="5" id="KW-0143">Chaperone</keyword>
<evidence type="ECO:0000256" key="2">
    <source>
        <dbReference type="ARBA" id="ARBA00008787"/>
    </source>
</evidence>
<evidence type="ECO:0000256" key="1">
    <source>
        <dbReference type="ARBA" id="ARBA00004514"/>
    </source>
</evidence>
<keyword evidence="7" id="KW-0282">Flagellum</keyword>
<comment type="subcellular location">
    <subcellularLocation>
        <location evidence="1 6">Cytoplasm</location>
        <location evidence="1 6">Cytosol</location>
    </subcellularLocation>
</comment>
<dbReference type="InterPro" id="IPR036584">
    <property type="entry name" value="FliS_sf"/>
</dbReference>
<keyword evidence="8" id="KW-1185">Reference proteome</keyword>
<dbReference type="AlphaFoldDB" id="A0A437JC32"/>
<evidence type="ECO:0000256" key="6">
    <source>
        <dbReference type="PIRNR" id="PIRNR039090"/>
    </source>
</evidence>
<comment type="similarity">
    <text evidence="2 6">Belongs to the FliS family.</text>
</comment>
<comment type="caution">
    <text evidence="7">The sequence shown here is derived from an EMBL/GenBank/DDBJ whole genome shotgun (WGS) entry which is preliminary data.</text>
</comment>
<dbReference type="RefSeq" id="WP_127688859.1">
    <property type="nucleotide sequence ID" value="NZ_RZUL01000001.1"/>
</dbReference>
<dbReference type="Pfam" id="PF02561">
    <property type="entry name" value="FliS"/>
    <property type="match status" value="1"/>
</dbReference>
<evidence type="ECO:0000256" key="5">
    <source>
        <dbReference type="ARBA" id="ARBA00023186"/>
    </source>
</evidence>